<name>A0ABP6QMU2_9ACTN</name>
<dbReference type="Proteomes" id="UP001501237">
    <property type="component" value="Unassembled WGS sequence"/>
</dbReference>
<dbReference type="RefSeq" id="WP_344836165.1">
    <property type="nucleotide sequence ID" value="NZ_BAAAUV010000025.1"/>
</dbReference>
<protein>
    <recommendedName>
        <fullName evidence="3">Cupin</fullName>
    </recommendedName>
</protein>
<evidence type="ECO:0000313" key="2">
    <source>
        <dbReference type="Proteomes" id="UP001501237"/>
    </source>
</evidence>
<dbReference type="SUPFAM" id="SSF51182">
    <property type="entry name" value="RmlC-like cupins"/>
    <property type="match status" value="1"/>
</dbReference>
<keyword evidence="2" id="KW-1185">Reference proteome</keyword>
<comment type="caution">
    <text evidence="1">The sequence shown here is derived from an EMBL/GenBank/DDBJ whole genome shotgun (WGS) entry which is preliminary data.</text>
</comment>
<dbReference type="EMBL" id="BAAAUV010000025">
    <property type="protein sequence ID" value="GAA3233465.1"/>
    <property type="molecule type" value="Genomic_DNA"/>
</dbReference>
<evidence type="ECO:0000313" key="1">
    <source>
        <dbReference type="EMBL" id="GAA3233465.1"/>
    </source>
</evidence>
<accession>A0ABP6QMU2</accession>
<sequence>MRYGELYRRMRDGTTAPDVPMWAREVLLEAAAGRISAIRHPLGFLCLPVERTGRHGVCVHVWSPDLPASPPATSTWHCHSWDLTSLLLYGRLGNVLARVADGRDYRVFEVASRDDADELKATSRTVRAVPSDGGTFGAGEVYALPSGVFHRTVTEGEAATVALGAERVSGRDLTLGPLDLSGHRSRRVASPPGETARLARRAADLVSLGVSS</sequence>
<proteinExistence type="predicted"/>
<dbReference type="InterPro" id="IPR011051">
    <property type="entry name" value="RmlC_Cupin_sf"/>
</dbReference>
<evidence type="ECO:0008006" key="3">
    <source>
        <dbReference type="Google" id="ProtNLM"/>
    </source>
</evidence>
<organism evidence="1 2">
    <name type="scientific">Actinocorallia longicatena</name>
    <dbReference type="NCBI Taxonomy" id="111803"/>
    <lineage>
        <taxon>Bacteria</taxon>
        <taxon>Bacillati</taxon>
        <taxon>Actinomycetota</taxon>
        <taxon>Actinomycetes</taxon>
        <taxon>Streptosporangiales</taxon>
        <taxon>Thermomonosporaceae</taxon>
        <taxon>Actinocorallia</taxon>
    </lineage>
</organism>
<gene>
    <name evidence="1" type="ORF">GCM10010468_66020</name>
</gene>
<reference evidence="2" key="1">
    <citation type="journal article" date="2019" name="Int. J. Syst. Evol. Microbiol.">
        <title>The Global Catalogue of Microorganisms (GCM) 10K type strain sequencing project: providing services to taxonomists for standard genome sequencing and annotation.</title>
        <authorList>
            <consortium name="The Broad Institute Genomics Platform"/>
            <consortium name="The Broad Institute Genome Sequencing Center for Infectious Disease"/>
            <person name="Wu L."/>
            <person name="Ma J."/>
        </authorList>
    </citation>
    <scope>NUCLEOTIDE SEQUENCE [LARGE SCALE GENOMIC DNA]</scope>
    <source>
        <strain evidence="2">JCM 9377</strain>
    </source>
</reference>